<feature type="binding site" evidence="12">
    <location>
        <position position="194"/>
    </location>
    <ligand>
        <name>Zn(2+)</name>
        <dbReference type="ChEBI" id="CHEBI:29105"/>
        <label>2</label>
    </ligand>
</feature>
<dbReference type="GO" id="GO:0005737">
    <property type="term" value="C:cytoplasm"/>
    <property type="evidence" value="ECO:0007669"/>
    <property type="project" value="UniProtKB-SubCell"/>
</dbReference>
<evidence type="ECO:0000256" key="6">
    <source>
        <dbReference type="ARBA" id="ARBA00022833"/>
    </source>
</evidence>
<feature type="repeat" description="CXXCXGXG motif" evidence="12">
    <location>
        <begin position="205"/>
        <end position="212"/>
    </location>
</feature>
<dbReference type="CDD" id="cd06257">
    <property type="entry name" value="DnaJ"/>
    <property type="match status" value="1"/>
</dbReference>
<organism evidence="17 18">
    <name type="scientific">Proteiniclasticum sediminis</name>
    <dbReference type="NCBI Taxonomy" id="2804028"/>
    <lineage>
        <taxon>Bacteria</taxon>
        <taxon>Bacillati</taxon>
        <taxon>Bacillota</taxon>
        <taxon>Clostridia</taxon>
        <taxon>Eubacteriales</taxon>
        <taxon>Clostridiaceae</taxon>
        <taxon>Proteiniclasticum</taxon>
    </lineage>
</organism>
<evidence type="ECO:0000313" key="18">
    <source>
        <dbReference type="Proteomes" id="UP000675379"/>
    </source>
</evidence>
<feature type="binding site" evidence="12">
    <location>
        <position position="205"/>
    </location>
    <ligand>
        <name>Zn(2+)</name>
        <dbReference type="ChEBI" id="CHEBI:29105"/>
        <label>1</label>
    </ligand>
</feature>
<evidence type="ECO:0000256" key="13">
    <source>
        <dbReference type="PROSITE-ProRule" id="PRU00546"/>
    </source>
</evidence>
<dbReference type="Gene3D" id="2.60.260.20">
    <property type="entry name" value="Urease metallochaperone UreE, N-terminal domain"/>
    <property type="match status" value="2"/>
</dbReference>
<dbReference type="InterPro" id="IPR012724">
    <property type="entry name" value="DnaJ"/>
</dbReference>
<evidence type="ECO:0000256" key="3">
    <source>
        <dbReference type="ARBA" id="ARBA00022723"/>
    </source>
</evidence>
<dbReference type="CDD" id="cd10719">
    <property type="entry name" value="DnaJ_zf"/>
    <property type="match status" value="1"/>
</dbReference>
<keyword evidence="5 12" id="KW-0863">Zinc-finger</keyword>
<feature type="binding site" evidence="12">
    <location>
        <position position="191"/>
    </location>
    <ligand>
        <name>Zn(2+)</name>
        <dbReference type="ChEBI" id="CHEBI:29105"/>
        <label>2</label>
    </ligand>
</feature>
<evidence type="ECO:0000259" key="16">
    <source>
        <dbReference type="PROSITE" id="PS51188"/>
    </source>
</evidence>
<dbReference type="GO" id="GO:0008270">
    <property type="term" value="F:zinc ion binding"/>
    <property type="evidence" value="ECO:0007669"/>
    <property type="project" value="UniProtKB-UniRule"/>
</dbReference>
<keyword evidence="4 12" id="KW-0677">Repeat</keyword>
<evidence type="ECO:0000256" key="11">
    <source>
        <dbReference type="ARBA" id="ARBA00067609"/>
    </source>
</evidence>
<keyword evidence="6 12" id="KW-0862">Zinc</keyword>
<feature type="compositionally biased region" description="Basic and acidic residues" evidence="14">
    <location>
        <begin position="365"/>
        <end position="375"/>
    </location>
</feature>
<dbReference type="FunFam" id="1.10.287.110:FF:000034">
    <property type="entry name" value="Chaperone protein DnaJ"/>
    <property type="match status" value="1"/>
</dbReference>
<dbReference type="PRINTS" id="PR00625">
    <property type="entry name" value="JDOMAIN"/>
</dbReference>
<dbReference type="PROSITE" id="PS00636">
    <property type="entry name" value="DNAJ_1"/>
    <property type="match status" value="1"/>
</dbReference>
<dbReference type="NCBIfam" id="TIGR02349">
    <property type="entry name" value="DnaJ_bact"/>
    <property type="match status" value="1"/>
</dbReference>
<dbReference type="SUPFAM" id="SSF49493">
    <property type="entry name" value="HSP40/DnaJ peptide-binding domain"/>
    <property type="match status" value="2"/>
</dbReference>
<dbReference type="AlphaFoldDB" id="A0A941CR76"/>
<evidence type="ECO:0000313" key="17">
    <source>
        <dbReference type="EMBL" id="MBR0576639.1"/>
    </source>
</evidence>
<feature type="region of interest" description="Disordered" evidence="14">
    <location>
        <begin position="365"/>
        <end position="384"/>
    </location>
</feature>
<feature type="repeat" description="CXXCXGXG motif" evidence="12">
    <location>
        <begin position="165"/>
        <end position="172"/>
    </location>
</feature>
<dbReference type="GO" id="GO:0009408">
    <property type="term" value="P:response to heat"/>
    <property type="evidence" value="ECO:0007669"/>
    <property type="project" value="InterPro"/>
</dbReference>
<sequence>MAKRDLYEVLGLQKGADEKEIKSAFRKLAIKYHPDKNPGDKEAEEKFKEINEAYQVLSDPQKKAQYDQFGTTDFNGYGQGGGQYSAQDFGDFGDIFETFFGGGFGGGGQRRRTGPRRGADLEYKLDLTFEEAVFGVEKEINITRTEDCEVCAGSGAKKGTHPETCKTCHGSGTVRVQRQSLFGNMVQEMVCNTCGGSGEIITDPCDNCKGKGQTRQRRKITVKVPAGVDMGNVMPLRGQGDKGTKGGPQGDLHIVLNVKPHKFFIRKNNDIYVDAHINIAEAALGKEIVVPTIDGDVSYEVPSGTQSGTLFRLKGKGVPFVNSRSGQRGDQFVNVIVDVPKKLNDAQKEALYQFLEASGQIVGKEQEAEKKDGKKDKKKFNLFG</sequence>
<dbReference type="InterPro" id="IPR008971">
    <property type="entry name" value="HSP40/DnaJ_pept-bd"/>
</dbReference>
<dbReference type="Pfam" id="PF01556">
    <property type="entry name" value="DnaJ_C"/>
    <property type="match status" value="1"/>
</dbReference>
<name>A0A941CR76_9CLOT</name>
<evidence type="ECO:0000256" key="4">
    <source>
        <dbReference type="ARBA" id="ARBA00022737"/>
    </source>
</evidence>
<feature type="zinc finger region" description="CR-type" evidence="13">
    <location>
        <begin position="135"/>
        <end position="217"/>
    </location>
</feature>
<dbReference type="Pfam" id="PF00684">
    <property type="entry name" value="DnaJ_CXXCXGXG"/>
    <property type="match status" value="1"/>
</dbReference>
<dbReference type="InterPro" id="IPR036410">
    <property type="entry name" value="HSP_DnaJ_Cys-rich_dom_sf"/>
</dbReference>
<feature type="repeat" description="CXXCXGXG motif" evidence="12">
    <location>
        <begin position="191"/>
        <end position="198"/>
    </location>
</feature>
<evidence type="ECO:0000256" key="9">
    <source>
        <dbReference type="ARBA" id="ARBA00053423"/>
    </source>
</evidence>
<evidence type="ECO:0000256" key="7">
    <source>
        <dbReference type="ARBA" id="ARBA00023016"/>
    </source>
</evidence>
<gene>
    <name evidence="12 17" type="primary">dnaJ</name>
    <name evidence="17" type="ORF">KCG48_09840</name>
</gene>
<dbReference type="GO" id="GO:0051082">
    <property type="term" value="F:unfolded protein binding"/>
    <property type="evidence" value="ECO:0007669"/>
    <property type="project" value="UniProtKB-UniRule"/>
</dbReference>
<dbReference type="NCBIfam" id="NF008035">
    <property type="entry name" value="PRK10767.1"/>
    <property type="match status" value="1"/>
</dbReference>
<evidence type="ECO:0000256" key="8">
    <source>
        <dbReference type="ARBA" id="ARBA00023186"/>
    </source>
</evidence>
<dbReference type="FunFam" id="2.10.230.10:FF:000002">
    <property type="entry name" value="Molecular chaperone DnaJ"/>
    <property type="match status" value="1"/>
</dbReference>
<dbReference type="NCBIfam" id="NF010890">
    <property type="entry name" value="PRK14297.1"/>
    <property type="match status" value="1"/>
</dbReference>
<dbReference type="InterPro" id="IPR001305">
    <property type="entry name" value="HSP_DnaJ_Cys-rich_dom"/>
</dbReference>
<comment type="caution">
    <text evidence="17">The sequence shown here is derived from an EMBL/GenBank/DDBJ whole genome shotgun (WGS) entry which is preliminary data.</text>
</comment>
<comment type="function">
    <text evidence="9 12">Participates actively in the response to hyperosmotic and heat shock by preventing the aggregation of stress-denatured proteins and by disaggregating proteins, also in an autonomous, DnaK-independent fashion. Unfolded proteins bind initially to DnaJ; upon interaction with the DnaJ-bound protein, DnaK hydrolyzes its bound ATP, resulting in the formation of a stable complex. GrpE releases ADP from DnaK; ATP binding to DnaK triggers the release of the substrate protein, thus completing the reaction cycle. Several rounds of ATP-dependent interactions between DnaJ, DnaK and GrpE are required for fully efficient folding. Also involved, together with DnaK and GrpE, in the DNA replication of plasmids through activation of initiation proteins.</text>
</comment>
<feature type="repeat" description="CXXCXGXG motif" evidence="12">
    <location>
        <begin position="148"/>
        <end position="155"/>
    </location>
</feature>
<evidence type="ECO:0000256" key="2">
    <source>
        <dbReference type="ARBA" id="ARBA00022705"/>
    </source>
</evidence>
<feature type="binding site" evidence="12">
    <location>
        <position position="148"/>
    </location>
    <ligand>
        <name>Zn(2+)</name>
        <dbReference type="ChEBI" id="CHEBI:29105"/>
        <label>1</label>
    </ligand>
</feature>
<evidence type="ECO:0000256" key="1">
    <source>
        <dbReference type="ARBA" id="ARBA00022490"/>
    </source>
</evidence>
<comment type="subunit">
    <text evidence="12">Homodimer.</text>
</comment>
<dbReference type="Gene3D" id="2.10.230.10">
    <property type="entry name" value="Heat shock protein DnaJ, cysteine-rich domain"/>
    <property type="match status" value="1"/>
</dbReference>
<comment type="cofactor">
    <cofactor evidence="12">
        <name>Zn(2+)</name>
        <dbReference type="ChEBI" id="CHEBI:29105"/>
    </cofactor>
    <text evidence="12">Binds 2 Zn(2+) ions per monomer.</text>
</comment>
<dbReference type="PANTHER" id="PTHR43096:SF48">
    <property type="entry name" value="CHAPERONE PROTEIN DNAJ"/>
    <property type="match status" value="1"/>
</dbReference>
<dbReference type="HAMAP" id="MF_01152">
    <property type="entry name" value="DnaJ"/>
    <property type="match status" value="1"/>
</dbReference>
<evidence type="ECO:0000256" key="14">
    <source>
        <dbReference type="SAM" id="MobiDB-lite"/>
    </source>
</evidence>
<dbReference type="Pfam" id="PF00226">
    <property type="entry name" value="DnaJ"/>
    <property type="match status" value="1"/>
</dbReference>
<dbReference type="InterPro" id="IPR018253">
    <property type="entry name" value="DnaJ_domain_CS"/>
</dbReference>
<comment type="domain">
    <text evidence="12">The J domain is necessary and sufficient to stimulate DnaK ATPase activity. Zinc center 1 plays an important role in the autonomous, DnaK-independent chaperone activity of DnaJ. Zinc center 2 is essential for interaction with DnaK and for DnaJ activity.</text>
</comment>
<keyword evidence="3 12" id="KW-0479">Metal-binding</keyword>
<dbReference type="RefSeq" id="WP_211801865.1">
    <property type="nucleotide sequence ID" value="NZ_JAGSCS010000013.1"/>
</dbReference>
<feature type="binding site" evidence="12">
    <location>
        <position position="151"/>
    </location>
    <ligand>
        <name>Zn(2+)</name>
        <dbReference type="ChEBI" id="CHEBI:29105"/>
        <label>1</label>
    </ligand>
</feature>
<evidence type="ECO:0000256" key="5">
    <source>
        <dbReference type="ARBA" id="ARBA00022771"/>
    </source>
</evidence>
<dbReference type="Proteomes" id="UP000675379">
    <property type="component" value="Unassembled WGS sequence"/>
</dbReference>
<evidence type="ECO:0000256" key="12">
    <source>
        <dbReference type="HAMAP-Rule" id="MF_01152"/>
    </source>
</evidence>
<keyword evidence="2 12" id="KW-0235">DNA replication</keyword>
<protein>
    <recommendedName>
        <fullName evidence="11 12">Chaperone protein DnaJ</fullName>
    </recommendedName>
</protein>
<dbReference type="GO" id="GO:0031072">
    <property type="term" value="F:heat shock protein binding"/>
    <property type="evidence" value="ECO:0007669"/>
    <property type="project" value="InterPro"/>
</dbReference>
<comment type="similarity">
    <text evidence="10 12">Belongs to the DnaJ family.</text>
</comment>
<accession>A0A941CR76</accession>
<dbReference type="SUPFAM" id="SSF57938">
    <property type="entry name" value="DnaJ/Hsp40 cysteine-rich domain"/>
    <property type="match status" value="1"/>
</dbReference>
<keyword evidence="8 12" id="KW-0143">Chaperone</keyword>
<comment type="subcellular location">
    <subcellularLocation>
        <location evidence="12">Cytoplasm</location>
    </subcellularLocation>
</comment>
<dbReference type="SMART" id="SM00271">
    <property type="entry name" value="DnaJ"/>
    <property type="match status" value="1"/>
</dbReference>
<dbReference type="PROSITE" id="PS51188">
    <property type="entry name" value="ZF_CR"/>
    <property type="match status" value="1"/>
</dbReference>
<evidence type="ECO:0000256" key="10">
    <source>
        <dbReference type="ARBA" id="ARBA00061004"/>
    </source>
</evidence>
<feature type="domain" description="CR-type" evidence="16">
    <location>
        <begin position="135"/>
        <end position="217"/>
    </location>
</feature>
<evidence type="ECO:0000259" key="15">
    <source>
        <dbReference type="PROSITE" id="PS50076"/>
    </source>
</evidence>
<keyword evidence="18" id="KW-1185">Reference proteome</keyword>
<feature type="binding site" evidence="12">
    <location>
        <position position="165"/>
    </location>
    <ligand>
        <name>Zn(2+)</name>
        <dbReference type="ChEBI" id="CHEBI:29105"/>
        <label>2</label>
    </ligand>
</feature>
<dbReference type="FunFam" id="2.60.260.20:FF:000005">
    <property type="entry name" value="Chaperone protein dnaJ 1, mitochondrial"/>
    <property type="match status" value="1"/>
</dbReference>
<dbReference type="PANTHER" id="PTHR43096">
    <property type="entry name" value="DNAJ HOMOLOG 1, MITOCHONDRIAL-RELATED"/>
    <property type="match status" value="1"/>
</dbReference>
<dbReference type="CDD" id="cd10747">
    <property type="entry name" value="DnaJ_C"/>
    <property type="match status" value="1"/>
</dbReference>
<reference evidence="17" key="1">
    <citation type="submission" date="2021-04" db="EMBL/GenBank/DDBJ databases">
        <title>Proteiniclasticum sedimins sp. nov., an obligate anaerobic bacterium isolated from anaerobic sludge.</title>
        <authorList>
            <person name="Liu J."/>
        </authorList>
    </citation>
    <scope>NUCLEOTIDE SEQUENCE</scope>
    <source>
        <strain evidence="17">BAD-10</strain>
    </source>
</reference>
<feature type="binding site" evidence="12">
    <location>
        <position position="208"/>
    </location>
    <ligand>
        <name>Zn(2+)</name>
        <dbReference type="ChEBI" id="CHEBI:29105"/>
        <label>1</label>
    </ligand>
</feature>
<feature type="binding site" evidence="12">
    <location>
        <position position="168"/>
    </location>
    <ligand>
        <name>Zn(2+)</name>
        <dbReference type="ChEBI" id="CHEBI:29105"/>
        <label>2</label>
    </ligand>
</feature>
<dbReference type="EMBL" id="JAGSCS010000013">
    <property type="protein sequence ID" value="MBR0576639.1"/>
    <property type="molecule type" value="Genomic_DNA"/>
</dbReference>
<dbReference type="GO" id="GO:0005524">
    <property type="term" value="F:ATP binding"/>
    <property type="evidence" value="ECO:0007669"/>
    <property type="project" value="InterPro"/>
</dbReference>
<keyword evidence="1 12" id="KW-0963">Cytoplasm</keyword>
<dbReference type="InterPro" id="IPR002939">
    <property type="entry name" value="DnaJ_C"/>
</dbReference>
<dbReference type="InterPro" id="IPR036869">
    <property type="entry name" value="J_dom_sf"/>
</dbReference>
<feature type="domain" description="J" evidence="15">
    <location>
        <begin position="5"/>
        <end position="70"/>
    </location>
</feature>
<dbReference type="InterPro" id="IPR001623">
    <property type="entry name" value="DnaJ_domain"/>
</dbReference>
<dbReference type="Gene3D" id="1.10.287.110">
    <property type="entry name" value="DnaJ domain"/>
    <property type="match status" value="1"/>
</dbReference>
<dbReference type="GO" id="GO:0042026">
    <property type="term" value="P:protein refolding"/>
    <property type="evidence" value="ECO:0007669"/>
    <property type="project" value="TreeGrafter"/>
</dbReference>
<dbReference type="GO" id="GO:0006260">
    <property type="term" value="P:DNA replication"/>
    <property type="evidence" value="ECO:0007669"/>
    <property type="project" value="UniProtKB-KW"/>
</dbReference>
<dbReference type="SUPFAM" id="SSF46565">
    <property type="entry name" value="Chaperone J-domain"/>
    <property type="match status" value="1"/>
</dbReference>
<proteinExistence type="inferred from homology"/>
<keyword evidence="7 12" id="KW-0346">Stress response</keyword>
<dbReference type="PROSITE" id="PS50076">
    <property type="entry name" value="DNAJ_2"/>
    <property type="match status" value="1"/>
</dbReference>